<dbReference type="EC" id="1.17.99.9" evidence="12"/>
<feature type="transmembrane region" description="Helical" evidence="12">
    <location>
        <begin position="29"/>
        <end position="48"/>
    </location>
</feature>
<evidence type="ECO:0000256" key="4">
    <source>
        <dbReference type="ARBA" id="ARBA00022723"/>
    </source>
</evidence>
<comment type="subcellular location">
    <subcellularLocation>
        <location evidence="12">Cell membrane</location>
        <topology evidence="12">Multi-pass membrane protein</topology>
    </subcellularLocation>
    <subcellularLocation>
        <location evidence="2">Membrane</location>
        <topology evidence="2">Multi-pass membrane protein</topology>
    </subcellularLocation>
</comment>
<comment type="pathway">
    <text evidence="10 12">Porphyrin-containing compound metabolism; heme A biosynthesis; heme A from heme O: step 1/1.</text>
</comment>
<dbReference type="Pfam" id="PF02628">
    <property type="entry name" value="COX15-CtaA"/>
    <property type="match status" value="1"/>
</dbReference>
<comment type="similarity">
    <text evidence="12">Belongs to the COX15/CtaA family. Type 2 subfamily.</text>
</comment>
<evidence type="ECO:0000256" key="2">
    <source>
        <dbReference type="ARBA" id="ARBA00004141"/>
    </source>
</evidence>
<dbReference type="Proteomes" id="UP000254950">
    <property type="component" value="Unassembled WGS sequence"/>
</dbReference>
<reference evidence="13 14" key="1">
    <citation type="submission" date="2018-06" db="EMBL/GenBank/DDBJ databases">
        <authorList>
            <consortium name="Pathogen Informatics"/>
            <person name="Doyle S."/>
        </authorList>
    </citation>
    <scope>NUCLEOTIDE SEQUENCE [LARGE SCALE GENOMIC DNA]</scope>
    <source>
        <strain evidence="13 14">NCTC12862</strain>
    </source>
</reference>
<keyword evidence="4 12" id="KW-0479">Metal-binding</keyword>
<dbReference type="GO" id="GO:0006784">
    <property type="term" value="P:heme A biosynthetic process"/>
    <property type="evidence" value="ECO:0007669"/>
    <property type="project" value="UniProtKB-UniRule"/>
</dbReference>
<evidence type="ECO:0000313" key="13">
    <source>
        <dbReference type="EMBL" id="SUV45037.1"/>
    </source>
</evidence>
<keyword evidence="3 12" id="KW-0812">Transmembrane</keyword>
<feature type="transmembrane region" description="Helical" evidence="12">
    <location>
        <begin position="331"/>
        <end position="350"/>
    </location>
</feature>
<evidence type="ECO:0000256" key="1">
    <source>
        <dbReference type="ARBA" id="ARBA00001970"/>
    </source>
</evidence>
<dbReference type="GO" id="GO:0046872">
    <property type="term" value="F:metal ion binding"/>
    <property type="evidence" value="ECO:0007669"/>
    <property type="project" value="UniProtKB-KW"/>
</dbReference>
<dbReference type="HAMAP" id="MF_01665">
    <property type="entry name" value="HemeA_synth_type2"/>
    <property type="match status" value="1"/>
</dbReference>
<feature type="transmembrane region" description="Helical" evidence="12">
    <location>
        <begin position="274"/>
        <end position="294"/>
    </location>
</feature>
<dbReference type="UniPathway" id="UPA00269">
    <property type="reaction ID" value="UER00713"/>
</dbReference>
<dbReference type="GO" id="GO:0005886">
    <property type="term" value="C:plasma membrane"/>
    <property type="evidence" value="ECO:0007669"/>
    <property type="project" value="UniProtKB-SubCell"/>
</dbReference>
<dbReference type="GO" id="GO:0120547">
    <property type="term" value="F:heme A synthase activity"/>
    <property type="evidence" value="ECO:0007669"/>
    <property type="project" value="UniProtKB-EC"/>
</dbReference>
<keyword evidence="9 12" id="KW-0472">Membrane</keyword>
<keyword evidence="8 12" id="KW-0350">Heme biosynthesis</keyword>
<evidence type="ECO:0000256" key="3">
    <source>
        <dbReference type="ARBA" id="ARBA00022692"/>
    </source>
</evidence>
<evidence type="ECO:0000256" key="12">
    <source>
        <dbReference type="HAMAP-Rule" id="MF_01665"/>
    </source>
</evidence>
<evidence type="ECO:0000256" key="6">
    <source>
        <dbReference type="ARBA" id="ARBA00023002"/>
    </source>
</evidence>
<evidence type="ECO:0000256" key="10">
    <source>
        <dbReference type="ARBA" id="ARBA00044501"/>
    </source>
</evidence>
<dbReference type="InterPro" id="IPR003780">
    <property type="entry name" value="COX15/CtaA_fam"/>
</dbReference>
<keyword evidence="6 12" id="KW-0560">Oxidoreductase</keyword>
<proteinExistence type="inferred from homology"/>
<feature type="transmembrane region" description="Helical" evidence="12">
    <location>
        <begin position="112"/>
        <end position="130"/>
    </location>
</feature>
<protein>
    <recommendedName>
        <fullName evidence="12">Heme A synthase</fullName>
        <shortName evidence="12">HAS</shortName>
        <ecNumber evidence="12">1.17.99.9</ecNumber>
    </recommendedName>
    <alternativeName>
        <fullName evidence="12">Cytochrome aa3-controlling protein</fullName>
    </alternativeName>
</protein>
<comment type="function">
    <text evidence="12">Catalyzes the conversion of heme O to heme A by two successive hydroxylations of the methyl group at C8. The first hydroxylation forms heme I, the second hydroxylation results in an unstable dihydroxymethyl group, which spontaneously dehydrates, resulting in the formyl group of heme A.</text>
</comment>
<feature type="transmembrane region" description="Helical" evidence="12">
    <location>
        <begin position="216"/>
        <end position="236"/>
    </location>
</feature>
<accession>A0A380ZDL7</accession>
<feature type="transmembrane region" description="Helical" evidence="12">
    <location>
        <begin position="177"/>
        <end position="195"/>
    </location>
</feature>
<dbReference type="PANTHER" id="PTHR23289">
    <property type="entry name" value="CYTOCHROME C OXIDASE ASSEMBLY PROTEIN COX15"/>
    <property type="match status" value="1"/>
</dbReference>
<dbReference type="RefSeq" id="WP_004855599.1">
    <property type="nucleotide sequence ID" value="NZ_CACVBH010000005.1"/>
</dbReference>
<comment type="subunit">
    <text evidence="12">Interacts with CtaB.</text>
</comment>
<gene>
    <name evidence="12 13" type="primary">ctaA</name>
    <name evidence="13" type="ORF">NCTC12862_00762</name>
</gene>
<dbReference type="AlphaFoldDB" id="A0A380ZDL7"/>
<organism evidence="13 14">
    <name type="scientific">Bartonella doshiae</name>
    <dbReference type="NCBI Taxonomy" id="33044"/>
    <lineage>
        <taxon>Bacteria</taxon>
        <taxon>Pseudomonadati</taxon>
        <taxon>Pseudomonadota</taxon>
        <taxon>Alphaproteobacteria</taxon>
        <taxon>Hyphomicrobiales</taxon>
        <taxon>Bartonellaceae</taxon>
        <taxon>Bartonella</taxon>
    </lineage>
</organism>
<dbReference type="PANTHER" id="PTHR23289:SF2">
    <property type="entry name" value="CYTOCHROME C OXIDASE ASSEMBLY PROTEIN COX15 HOMOLOG"/>
    <property type="match status" value="1"/>
</dbReference>
<evidence type="ECO:0000256" key="8">
    <source>
        <dbReference type="ARBA" id="ARBA00023133"/>
    </source>
</evidence>
<evidence type="ECO:0000256" key="5">
    <source>
        <dbReference type="ARBA" id="ARBA00022989"/>
    </source>
</evidence>
<comment type="cofactor">
    <cofactor evidence="1 12">
        <name>heme b</name>
        <dbReference type="ChEBI" id="CHEBI:60344"/>
    </cofactor>
</comment>
<comment type="catalytic activity">
    <reaction evidence="11">
        <text>Fe(II)-heme o + 2 A + H2O = Fe(II)-heme a + 2 AH2</text>
        <dbReference type="Rhea" id="RHEA:63388"/>
        <dbReference type="ChEBI" id="CHEBI:13193"/>
        <dbReference type="ChEBI" id="CHEBI:15377"/>
        <dbReference type="ChEBI" id="CHEBI:17499"/>
        <dbReference type="ChEBI" id="CHEBI:60530"/>
        <dbReference type="ChEBI" id="CHEBI:61715"/>
        <dbReference type="EC" id="1.17.99.9"/>
    </reaction>
    <physiologicalReaction direction="left-to-right" evidence="11">
        <dbReference type="Rhea" id="RHEA:63389"/>
    </physiologicalReaction>
</comment>
<evidence type="ECO:0000256" key="11">
    <source>
        <dbReference type="ARBA" id="ARBA00048044"/>
    </source>
</evidence>
<feature type="binding site" description="axial binding residue" evidence="12">
    <location>
        <position position="276"/>
    </location>
    <ligand>
        <name>heme</name>
        <dbReference type="ChEBI" id="CHEBI:30413"/>
    </ligand>
    <ligandPart>
        <name>Fe</name>
        <dbReference type="ChEBI" id="CHEBI:18248"/>
    </ligandPart>
</feature>
<dbReference type="InterPro" id="IPR023754">
    <property type="entry name" value="HemeA_Synthase_type2"/>
</dbReference>
<dbReference type="EMBL" id="UFTF01000001">
    <property type="protein sequence ID" value="SUV45037.1"/>
    <property type="molecule type" value="Genomic_DNA"/>
</dbReference>
<feature type="binding site" description="axial binding residue" evidence="12">
    <location>
        <position position="337"/>
    </location>
    <ligand>
        <name>heme</name>
        <dbReference type="ChEBI" id="CHEBI:30413"/>
    </ligand>
    <ligandPart>
        <name>Fe</name>
        <dbReference type="ChEBI" id="CHEBI:18248"/>
    </ligandPart>
</feature>
<evidence type="ECO:0000256" key="9">
    <source>
        <dbReference type="ARBA" id="ARBA00023136"/>
    </source>
</evidence>
<keyword evidence="5 12" id="KW-1133">Transmembrane helix</keyword>
<keyword evidence="12" id="KW-1003">Cell membrane</keyword>
<evidence type="ECO:0000256" key="7">
    <source>
        <dbReference type="ARBA" id="ARBA00023004"/>
    </source>
</evidence>
<keyword evidence="7 12" id="KW-0408">Iron</keyword>
<dbReference type="OrthoDB" id="9793156at2"/>
<sequence>MGQTEMAMKRLNNGILTPLQKKHRKQIQIWLYSILLLCLAIVLVGGATRLTGSGLSITEWKPIHGVIPPIGVEQWQEEFSKYQQIAQYKVLNRDMTLSAFKVIFWWEWWHRVLGRLVGLVALLGLIWFWATKRIEKNILLKLIIVPILIALQGAIGWWMVASGIGQSNLTSVSQYRLAFHLITACFVIIFVTYLSRGLAEYSEKPANKKIQNFAGWLVFLILIEIYLGALVAGLHAGKVYNTWPLMDGQIIPEGLLAHNPVWINFFENPLTVQFIHRFFAYFLFVVTIIHALYVRKSVPHSTHTRRAFYICVMVVLQALLGIITLLNEVPISLGLIHQSVALAILCFSVAHWRATKGAYHTVGKFPEEYQLGKISAT</sequence>
<feature type="transmembrane region" description="Helical" evidence="12">
    <location>
        <begin position="306"/>
        <end position="325"/>
    </location>
</feature>
<dbReference type="STRING" id="33044.GCA_900005695_01585"/>
<name>A0A380ZDL7_BARDO</name>
<evidence type="ECO:0000313" key="14">
    <source>
        <dbReference type="Proteomes" id="UP000254950"/>
    </source>
</evidence>
<feature type="transmembrane region" description="Helical" evidence="12">
    <location>
        <begin position="142"/>
        <end position="165"/>
    </location>
</feature>